<keyword evidence="2" id="KW-1185">Reference proteome</keyword>
<organism evidence="1 2">
    <name type="scientific">Geobacillus subterraneus</name>
    <dbReference type="NCBI Taxonomy" id="129338"/>
    <lineage>
        <taxon>Bacteria</taxon>
        <taxon>Bacillati</taxon>
        <taxon>Bacillota</taxon>
        <taxon>Bacilli</taxon>
        <taxon>Bacillales</taxon>
        <taxon>Anoxybacillaceae</taxon>
        <taxon>Geobacillus</taxon>
    </lineage>
</organism>
<protein>
    <submittedName>
        <fullName evidence="1">Uncharacterized protein</fullName>
    </submittedName>
</protein>
<proteinExistence type="predicted"/>
<evidence type="ECO:0000313" key="2">
    <source>
        <dbReference type="Proteomes" id="UP000501421"/>
    </source>
</evidence>
<dbReference type="AlphaFoldDB" id="A0A679FN37"/>
<dbReference type="Proteomes" id="UP000501421">
    <property type="component" value="Chromosome"/>
</dbReference>
<sequence length="75" mass="8885">MIFIPFFHEIISDIDLFFTQKSYKGSSPQVVLDFFITHLTYASTKEQKQIIFCLHLFREVHRLSNARCGNEPKDF</sequence>
<evidence type="ECO:0000313" key="1">
    <source>
        <dbReference type="EMBL" id="BBW96015.1"/>
    </source>
</evidence>
<dbReference type="EMBL" id="AP022557">
    <property type="protein sequence ID" value="BBW96015.1"/>
    <property type="molecule type" value="Genomic_DNA"/>
</dbReference>
<accession>A0A679FN37</accession>
<reference evidence="2" key="1">
    <citation type="journal article" date="2020" name="Microbiol. Resour. Announc.">
        <title>Complete Genome Sequence of Geobacillus sp. Strain E55-1, Isolated from Mine Geyser in Japan.</title>
        <authorList>
            <person name="Miyazaki K."/>
            <person name="Hase E."/>
            <person name="Tokito N."/>
        </authorList>
    </citation>
    <scope>NUCLEOTIDE SEQUENCE [LARGE SCALE GENOMIC DNA]</scope>
    <source>
        <strain evidence="2">E55-1</strain>
    </source>
</reference>
<name>A0A679FN37_9BACL</name>
<gene>
    <name evidence="1" type="ORF">GsuE55_08480</name>
</gene>